<evidence type="ECO:0000313" key="2">
    <source>
        <dbReference type="EMBL" id="MFJ1268254.1"/>
    </source>
</evidence>
<reference evidence="2 3" key="1">
    <citation type="submission" date="2024-08" db="EMBL/GenBank/DDBJ databases">
        <title>Draft Genome Sequence of Legionella lytica strain DSB2004, Isolated From a Fire Sprinkler System.</title>
        <authorList>
            <person name="Everhart A.D."/>
            <person name="Kidane D.T."/>
            <person name="Farone A.L."/>
            <person name="Farone M.B."/>
        </authorList>
    </citation>
    <scope>NUCLEOTIDE SEQUENCE [LARGE SCALE GENOMIC DNA]</scope>
    <source>
        <strain evidence="2 3">DSB2004</strain>
    </source>
</reference>
<name>A0ABW8D6D4_9GAMM</name>
<feature type="compositionally biased region" description="Polar residues" evidence="1">
    <location>
        <begin position="160"/>
        <end position="175"/>
    </location>
</feature>
<organism evidence="2 3">
    <name type="scientific">Legionella lytica</name>
    <dbReference type="NCBI Taxonomy" id="96232"/>
    <lineage>
        <taxon>Bacteria</taxon>
        <taxon>Pseudomonadati</taxon>
        <taxon>Pseudomonadota</taxon>
        <taxon>Gammaproteobacteria</taxon>
        <taxon>Legionellales</taxon>
        <taxon>Legionellaceae</taxon>
        <taxon>Legionella</taxon>
    </lineage>
</organism>
<protein>
    <recommendedName>
        <fullName evidence="4">Substrate of the Dot/Icm secretion system</fullName>
    </recommendedName>
</protein>
<evidence type="ECO:0008006" key="4">
    <source>
        <dbReference type="Google" id="ProtNLM"/>
    </source>
</evidence>
<dbReference type="Proteomes" id="UP001615550">
    <property type="component" value="Unassembled WGS sequence"/>
</dbReference>
<evidence type="ECO:0000313" key="3">
    <source>
        <dbReference type="Proteomes" id="UP001615550"/>
    </source>
</evidence>
<gene>
    <name evidence="2" type="ORF">ACD661_06775</name>
</gene>
<dbReference type="EMBL" id="JBGORX010000001">
    <property type="protein sequence ID" value="MFJ1268254.1"/>
    <property type="molecule type" value="Genomic_DNA"/>
</dbReference>
<accession>A0ABW8D6D4</accession>
<dbReference type="RefSeq" id="WP_400187067.1">
    <property type="nucleotide sequence ID" value="NZ_JBGORX010000001.1"/>
</dbReference>
<evidence type="ECO:0000256" key="1">
    <source>
        <dbReference type="SAM" id="MobiDB-lite"/>
    </source>
</evidence>
<sequence>MSLNKLDDQQLIFFQNLVPGAQNSPFIDRYKDAYLKDEAPNSERKLFLNAFPPVLSFFEKQKKEFYAQEAQNCSQFCCGGMGVSYGIEGDVNFKAMDNYMFSAGSGTLYEGSANNIKSQIQNDIQQSGFGSKQQNDLISGLKQFNSATTDRTQRMAMESPQMSEMTGPEDSSFNPFKTAPTPPKE</sequence>
<keyword evidence="3" id="KW-1185">Reference proteome</keyword>
<comment type="caution">
    <text evidence="2">The sequence shown here is derived from an EMBL/GenBank/DDBJ whole genome shotgun (WGS) entry which is preliminary data.</text>
</comment>
<feature type="region of interest" description="Disordered" evidence="1">
    <location>
        <begin position="144"/>
        <end position="185"/>
    </location>
</feature>
<proteinExistence type="predicted"/>